<keyword evidence="6 12" id="KW-0067">ATP-binding</keyword>
<dbReference type="InterPro" id="IPR027417">
    <property type="entry name" value="P-loop_NTPase"/>
</dbReference>
<sequence length="578" mass="65493">MRNNVKWLLTYIRPTKSLLVIATILMIAESYASLATIGLQQQLIDDVLIANNYDQLYHVLVLMIIAFISYSFLFTFGPHAIHKTKARISEHLVQDFMRYMYQIPSKSLQKERTGSYVQYVVSDIDKVGEMVANDIPRGLQQLAAAIMLFVIVGFNSPIILLFSLLSCVVYVLLGRYFSIKLKWGAKQVQETRSELIVHIEEGIASTREVIAYHRINWETQIYDKYFKKYFNAVMDEGKLVNQQLISSEPIRWGITVFILGYGGYLVIEGQMSIGIFVILYQFSNQLVSTFQNLFNMVMNFSSRTASLDRIRSVMDGPTWSNGTKRINQKIQTLQLNNVYFKYDIDTDNILRDLNMGIPIGKKIAIVGTSGGGKSTIAQLIIRFFEPLKGEIKVNGQSLPAIDRADWGKRVAIVFQEPYIYPDTVKNNILMGKQAVSDDMLFQVCQNACIHDYILSLPNGYETIIGERGITLSGGQRQRIAIARALVRNPEILILDEATSALDLVTEKEIQNNIDHYREGKTTIIIAHRLSTIKNADQIFVLDRGQVVEQGTHTTLLGTGKVYKVLIQSEEQGKDKILV</sequence>
<evidence type="ECO:0000256" key="7">
    <source>
        <dbReference type="ARBA" id="ARBA00022989"/>
    </source>
</evidence>
<dbReference type="PROSITE" id="PS50929">
    <property type="entry name" value="ABC_TM1F"/>
    <property type="match status" value="1"/>
</dbReference>
<keyword evidence="8 9" id="KW-0472">Membrane</keyword>
<feature type="transmembrane region" description="Helical" evidence="9">
    <location>
        <begin position="56"/>
        <end position="77"/>
    </location>
</feature>
<feature type="transmembrane region" description="Helical" evidence="9">
    <location>
        <begin position="142"/>
        <end position="173"/>
    </location>
</feature>
<proteinExistence type="predicted"/>
<keyword evidence="5" id="KW-0547">Nucleotide-binding</keyword>
<evidence type="ECO:0000256" key="3">
    <source>
        <dbReference type="ARBA" id="ARBA00022475"/>
    </source>
</evidence>
<dbReference type="AlphaFoldDB" id="A0A1M7ITF6"/>
<gene>
    <name evidence="12" type="ORF">SAMN05216179_0148</name>
</gene>
<comment type="subcellular location">
    <subcellularLocation>
        <location evidence="1">Cell membrane</location>
        <topology evidence="1">Multi-pass membrane protein</topology>
    </subcellularLocation>
</comment>
<dbReference type="RefSeq" id="WP_073198730.1">
    <property type="nucleotide sequence ID" value="NZ_FRCZ01000001.1"/>
</dbReference>
<dbReference type="Proteomes" id="UP000184184">
    <property type="component" value="Unassembled WGS sequence"/>
</dbReference>
<dbReference type="FunFam" id="3.40.50.300:FF:000221">
    <property type="entry name" value="Multidrug ABC transporter ATP-binding protein"/>
    <property type="match status" value="1"/>
</dbReference>
<reference evidence="12 13" key="1">
    <citation type="submission" date="2016-11" db="EMBL/GenBank/DDBJ databases">
        <authorList>
            <person name="Jaros S."/>
            <person name="Januszkiewicz K."/>
            <person name="Wedrychowicz H."/>
        </authorList>
    </citation>
    <scope>NUCLEOTIDE SEQUENCE [LARGE SCALE GENOMIC DNA]</scope>
    <source>
        <strain evidence="12 13">CGMCC 1.10681</strain>
    </source>
</reference>
<dbReference type="STRING" id="1027249.SAMN05216179_0148"/>
<evidence type="ECO:0000256" key="6">
    <source>
        <dbReference type="ARBA" id="ARBA00022840"/>
    </source>
</evidence>
<dbReference type="InterPro" id="IPR039421">
    <property type="entry name" value="Type_1_exporter"/>
</dbReference>
<dbReference type="Pfam" id="PF00664">
    <property type="entry name" value="ABC_membrane"/>
    <property type="match status" value="1"/>
</dbReference>
<dbReference type="InterPro" id="IPR003593">
    <property type="entry name" value="AAA+_ATPase"/>
</dbReference>
<dbReference type="PROSITE" id="PS50893">
    <property type="entry name" value="ABC_TRANSPORTER_2"/>
    <property type="match status" value="1"/>
</dbReference>
<evidence type="ECO:0000256" key="1">
    <source>
        <dbReference type="ARBA" id="ARBA00004651"/>
    </source>
</evidence>
<dbReference type="GO" id="GO:0016887">
    <property type="term" value="F:ATP hydrolysis activity"/>
    <property type="evidence" value="ECO:0007669"/>
    <property type="project" value="InterPro"/>
</dbReference>
<dbReference type="PROSITE" id="PS00211">
    <property type="entry name" value="ABC_TRANSPORTER_1"/>
    <property type="match status" value="1"/>
</dbReference>
<dbReference type="Gene3D" id="1.20.1560.10">
    <property type="entry name" value="ABC transporter type 1, transmembrane domain"/>
    <property type="match status" value="1"/>
</dbReference>
<dbReference type="GO" id="GO:0015421">
    <property type="term" value="F:ABC-type oligopeptide transporter activity"/>
    <property type="evidence" value="ECO:0007669"/>
    <property type="project" value="TreeGrafter"/>
</dbReference>
<evidence type="ECO:0000256" key="5">
    <source>
        <dbReference type="ARBA" id="ARBA00022741"/>
    </source>
</evidence>
<evidence type="ECO:0000256" key="8">
    <source>
        <dbReference type="ARBA" id="ARBA00023136"/>
    </source>
</evidence>
<evidence type="ECO:0000313" key="12">
    <source>
        <dbReference type="EMBL" id="SHM44066.1"/>
    </source>
</evidence>
<dbReference type="Pfam" id="PF00005">
    <property type="entry name" value="ABC_tran"/>
    <property type="match status" value="1"/>
</dbReference>
<keyword evidence="2" id="KW-0813">Transport</keyword>
<organism evidence="12 13">
    <name type="scientific">Gracilibacillus kekensis</name>
    <dbReference type="NCBI Taxonomy" id="1027249"/>
    <lineage>
        <taxon>Bacteria</taxon>
        <taxon>Bacillati</taxon>
        <taxon>Bacillota</taxon>
        <taxon>Bacilli</taxon>
        <taxon>Bacillales</taxon>
        <taxon>Bacillaceae</taxon>
        <taxon>Gracilibacillus</taxon>
    </lineage>
</organism>
<keyword evidence="7 9" id="KW-1133">Transmembrane helix</keyword>
<dbReference type="InterPro" id="IPR036640">
    <property type="entry name" value="ABC1_TM_sf"/>
</dbReference>
<feature type="domain" description="ABC transmembrane type-1" evidence="11">
    <location>
        <begin position="20"/>
        <end position="302"/>
    </location>
</feature>
<name>A0A1M7ITF6_9BACI</name>
<evidence type="ECO:0000256" key="2">
    <source>
        <dbReference type="ARBA" id="ARBA00022448"/>
    </source>
</evidence>
<dbReference type="GO" id="GO:0005886">
    <property type="term" value="C:plasma membrane"/>
    <property type="evidence" value="ECO:0007669"/>
    <property type="project" value="UniProtKB-SubCell"/>
</dbReference>
<keyword evidence="4 9" id="KW-0812">Transmembrane</keyword>
<dbReference type="SUPFAM" id="SSF52540">
    <property type="entry name" value="P-loop containing nucleoside triphosphate hydrolases"/>
    <property type="match status" value="1"/>
</dbReference>
<evidence type="ECO:0000256" key="4">
    <source>
        <dbReference type="ARBA" id="ARBA00022692"/>
    </source>
</evidence>
<dbReference type="SMART" id="SM00382">
    <property type="entry name" value="AAA"/>
    <property type="match status" value="1"/>
</dbReference>
<dbReference type="CDD" id="cd07346">
    <property type="entry name" value="ABC_6TM_exporters"/>
    <property type="match status" value="1"/>
</dbReference>
<dbReference type="InterPro" id="IPR003439">
    <property type="entry name" value="ABC_transporter-like_ATP-bd"/>
</dbReference>
<evidence type="ECO:0000259" key="11">
    <source>
        <dbReference type="PROSITE" id="PS50929"/>
    </source>
</evidence>
<dbReference type="OrthoDB" id="9770415at2"/>
<dbReference type="GO" id="GO:0005524">
    <property type="term" value="F:ATP binding"/>
    <property type="evidence" value="ECO:0007669"/>
    <property type="project" value="UniProtKB-KW"/>
</dbReference>
<evidence type="ECO:0000256" key="9">
    <source>
        <dbReference type="SAM" id="Phobius"/>
    </source>
</evidence>
<accession>A0A1M7ITF6</accession>
<dbReference type="InterPro" id="IPR017871">
    <property type="entry name" value="ABC_transporter-like_CS"/>
</dbReference>
<feature type="domain" description="ABC transporter" evidence="10">
    <location>
        <begin position="333"/>
        <end position="568"/>
    </location>
</feature>
<evidence type="ECO:0000313" key="13">
    <source>
        <dbReference type="Proteomes" id="UP000184184"/>
    </source>
</evidence>
<dbReference type="InterPro" id="IPR011527">
    <property type="entry name" value="ABC1_TM_dom"/>
</dbReference>
<dbReference type="Gene3D" id="3.40.50.300">
    <property type="entry name" value="P-loop containing nucleotide triphosphate hydrolases"/>
    <property type="match status" value="1"/>
</dbReference>
<dbReference type="PANTHER" id="PTHR43394:SF1">
    <property type="entry name" value="ATP-BINDING CASSETTE SUB-FAMILY B MEMBER 10, MITOCHONDRIAL"/>
    <property type="match status" value="1"/>
</dbReference>
<dbReference type="PANTHER" id="PTHR43394">
    <property type="entry name" value="ATP-DEPENDENT PERMEASE MDL1, MITOCHONDRIAL"/>
    <property type="match status" value="1"/>
</dbReference>
<protein>
    <submittedName>
        <fullName evidence="12">ATP-binding cassette, subfamily B/ATP-binding cassette, subfamily B, MsbA</fullName>
    </submittedName>
</protein>
<keyword evidence="3" id="KW-1003">Cell membrane</keyword>
<evidence type="ECO:0000259" key="10">
    <source>
        <dbReference type="PROSITE" id="PS50893"/>
    </source>
</evidence>
<keyword evidence="13" id="KW-1185">Reference proteome</keyword>
<dbReference type="SUPFAM" id="SSF90123">
    <property type="entry name" value="ABC transporter transmembrane region"/>
    <property type="match status" value="1"/>
</dbReference>
<dbReference type="EMBL" id="FRCZ01000001">
    <property type="protein sequence ID" value="SHM44066.1"/>
    <property type="molecule type" value="Genomic_DNA"/>
</dbReference>